<organism evidence="6 7">
    <name type="scientific">Wickerhamomyces pijperi</name>
    <name type="common">Yeast</name>
    <name type="synonym">Pichia pijperi</name>
    <dbReference type="NCBI Taxonomy" id="599730"/>
    <lineage>
        <taxon>Eukaryota</taxon>
        <taxon>Fungi</taxon>
        <taxon>Dikarya</taxon>
        <taxon>Ascomycota</taxon>
        <taxon>Saccharomycotina</taxon>
        <taxon>Saccharomycetes</taxon>
        <taxon>Phaffomycetales</taxon>
        <taxon>Wickerhamomycetaceae</taxon>
        <taxon>Wickerhamomyces</taxon>
    </lineage>
</organism>
<dbReference type="InterPro" id="IPR010591">
    <property type="entry name" value="ATP11"/>
</dbReference>
<evidence type="ECO:0000256" key="1">
    <source>
        <dbReference type="ARBA" id="ARBA00004173"/>
    </source>
</evidence>
<feature type="region of interest" description="Disordered" evidence="5">
    <location>
        <begin position="98"/>
        <end position="122"/>
    </location>
</feature>
<dbReference type="PANTHER" id="PTHR13126:SF0">
    <property type="entry name" value="ATP SYNTHASE MITOCHONDRIAL F1 COMPLEX ASSEMBLY FACTOR 1"/>
    <property type="match status" value="1"/>
</dbReference>
<sequence length="310" mass="36182">MNHIARPSLLRSGFRHLLKSQVRTAVCTDIRYIQRTSKSDPLTEQYKEKLLKKAQELGATDIDGLKEKLKEKLEVHRKEFAKIDPLQELEEFERQQALEAQAKKAKQDKLRDPRSPDAPEKPFKTLDSFIALDKLKELPLKEIELIWRARFQTKENSMTSLIDGATFSKFYKNARENPIFVLPVPREPEGHELHYVQWQFVGPNTIHLMFTTLLEFKTHKEYARPHTTISFHTELLESHNVVLMNGHVEKESAMTLQESQLLLLNVQRFYGALTDSEATKRRLQLLRDFTSGNERFSVEELVRESESLEN</sequence>
<name>A0A9P8Q264_WICPI</name>
<dbReference type="Pfam" id="PF06644">
    <property type="entry name" value="ATP11"/>
    <property type="match status" value="1"/>
</dbReference>
<keyword evidence="4" id="KW-0496">Mitochondrion</keyword>
<dbReference type="OrthoDB" id="16535at2759"/>
<keyword evidence="7" id="KW-1185">Reference proteome</keyword>
<evidence type="ECO:0008006" key="8">
    <source>
        <dbReference type="Google" id="ProtNLM"/>
    </source>
</evidence>
<gene>
    <name evidence="6" type="ORF">WICPIJ_006391</name>
</gene>
<evidence type="ECO:0000256" key="2">
    <source>
        <dbReference type="ARBA" id="ARBA00009116"/>
    </source>
</evidence>
<dbReference type="AlphaFoldDB" id="A0A9P8Q264"/>
<comment type="caution">
    <text evidence="6">The sequence shown here is derived from an EMBL/GenBank/DDBJ whole genome shotgun (WGS) entry which is preliminary data.</text>
</comment>
<reference evidence="6" key="2">
    <citation type="submission" date="2021-01" db="EMBL/GenBank/DDBJ databases">
        <authorList>
            <person name="Schikora-Tamarit M.A."/>
        </authorList>
    </citation>
    <scope>NUCLEOTIDE SEQUENCE</scope>
    <source>
        <strain evidence="6">CBS2887</strain>
    </source>
</reference>
<evidence type="ECO:0000313" key="6">
    <source>
        <dbReference type="EMBL" id="KAH3682646.1"/>
    </source>
</evidence>
<dbReference type="Proteomes" id="UP000774326">
    <property type="component" value="Unassembled WGS sequence"/>
</dbReference>
<proteinExistence type="inferred from homology"/>
<evidence type="ECO:0000313" key="7">
    <source>
        <dbReference type="Proteomes" id="UP000774326"/>
    </source>
</evidence>
<comment type="similarity">
    <text evidence="2">Belongs to the ATP11 family.</text>
</comment>
<comment type="subcellular location">
    <subcellularLocation>
        <location evidence="1">Mitochondrion</location>
    </subcellularLocation>
</comment>
<dbReference type="EMBL" id="JAEUBG010003532">
    <property type="protein sequence ID" value="KAH3682646.1"/>
    <property type="molecule type" value="Genomic_DNA"/>
</dbReference>
<accession>A0A9P8Q264</accession>
<evidence type="ECO:0000256" key="5">
    <source>
        <dbReference type="SAM" id="MobiDB-lite"/>
    </source>
</evidence>
<evidence type="ECO:0000256" key="3">
    <source>
        <dbReference type="ARBA" id="ARBA00022946"/>
    </source>
</evidence>
<protein>
    <recommendedName>
        <fullName evidence="8">ATP synthase mitochondrial F1 complex assembly factor 1</fullName>
    </recommendedName>
</protein>
<dbReference type="PANTHER" id="PTHR13126">
    <property type="entry name" value="CHAPERONE ATP11"/>
    <property type="match status" value="1"/>
</dbReference>
<dbReference type="GO" id="GO:0005739">
    <property type="term" value="C:mitochondrion"/>
    <property type="evidence" value="ECO:0007669"/>
    <property type="project" value="UniProtKB-SubCell"/>
</dbReference>
<keyword evidence="3" id="KW-0809">Transit peptide</keyword>
<reference evidence="6" key="1">
    <citation type="journal article" date="2021" name="Open Biol.">
        <title>Shared evolutionary footprints suggest mitochondrial oxidative damage underlies multiple complex I losses in fungi.</title>
        <authorList>
            <person name="Schikora-Tamarit M.A."/>
            <person name="Marcet-Houben M."/>
            <person name="Nosek J."/>
            <person name="Gabaldon T."/>
        </authorList>
    </citation>
    <scope>NUCLEOTIDE SEQUENCE</scope>
    <source>
        <strain evidence="6">CBS2887</strain>
    </source>
</reference>
<evidence type="ECO:0000256" key="4">
    <source>
        <dbReference type="ARBA" id="ARBA00023128"/>
    </source>
</evidence>
<dbReference type="GO" id="GO:0033615">
    <property type="term" value="P:mitochondrial proton-transporting ATP synthase complex assembly"/>
    <property type="evidence" value="ECO:0007669"/>
    <property type="project" value="TreeGrafter"/>
</dbReference>